<keyword evidence="5 9" id="KW-0812">Transmembrane</keyword>
<keyword evidence="3" id="KW-0813">Transport</keyword>
<accession>A0A1H0KBR6</accession>
<gene>
    <name evidence="10" type="ORF">SAMN04515671_1242</name>
</gene>
<evidence type="ECO:0000256" key="1">
    <source>
        <dbReference type="ARBA" id="ARBA00004651"/>
    </source>
</evidence>
<dbReference type="AlphaFoldDB" id="A0A1H0KBR6"/>
<dbReference type="PANTHER" id="PTHR21716">
    <property type="entry name" value="TRANSMEMBRANE PROTEIN"/>
    <property type="match status" value="1"/>
</dbReference>
<feature type="transmembrane region" description="Helical" evidence="9">
    <location>
        <begin position="365"/>
        <end position="385"/>
    </location>
</feature>
<proteinExistence type="inferred from homology"/>
<feature type="transmembrane region" description="Helical" evidence="9">
    <location>
        <begin position="142"/>
        <end position="162"/>
    </location>
</feature>
<evidence type="ECO:0000256" key="3">
    <source>
        <dbReference type="ARBA" id="ARBA00022448"/>
    </source>
</evidence>
<feature type="transmembrane region" description="Helical" evidence="9">
    <location>
        <begin position="168"/>
        <end position="190"/>
    </location>
</feature>
<dbReference type="GO" id="GO:0005886">
    <property type="term" value="C:plasma membrane"/>
    <property type="evidence" value="ECO:0007669"/>
    <property type="project" value="UniProtKB-SubCell"/>
</dbReference>
<feature type="transmembrane region" description="Helical" evidence="9">
    <location>
        <begin position="337"/>
        <end position="359"/>
    </location>
</feature>
<feature type="transmembrane region" description="Helical" evidence="9">
    <location>
        <begin position="434"/>
        <end position="465"/>
    </location>
</feature>
<organism evidence="10 11">
    <name type="scientific">Nakamurella panacisegetis</name>
    <dbReference type="NCBI Taxonomy" id="1090615"/>
    <lineage>
        <taxon>Bacteria</taxon>
        <taxon>Bacillati</taxon>
        <taxon>Actinomycetota</taxon>
        <taxon>Actinomycetes</taxon>
        <taxon>Nakamurellales</taxon>
        <taxon>Nakamurellaceae</taxon>
        <taxon>Nakamurella</taxon>
    </lineage>
</organism>
<sequence length="476" mass="49588">MTDLDAHRPPSEEADPAPEQTGGLAAERDRLVAENAALHQALRALQQVDGDVVSDQDDVVSDQEAAEDAAAAAGDPVAARAVIQRRRLAGLGTALSTMTTRMMAERAARAAQVAEAEAAANRRAADQVADDERAAQHTFHPFRVGFFGGLGLLLAYVTYLSLDTLRATLIVIAVAFLLAIGLDPAVSALVRRGLKRGWAVTIVFLGLVAALGGAIYAIVPPIVTELATFVKSVPTLITNLQNNASVKSLDEKFGILDAIKKSNFVSTIGGGAAGSIVSAGVTVASVAADLLVVLVLSLFFLAGFPKIKLAAYRLAPASRRTRVSDLGDKIFKQMGGYLVGATLVAIQAGLVAGVFAAIVGLPYPWAIALGAAVLDFVPVVGPIIVGVSMTLLGFTQSITVGIVAAAFYLTQHLFEAYWLYPRVMRRQVDISTGAVVVALLVGGALLGVTGAVLAVPVAAAVQLIVREVVMPMQERN</sequence>
<dbReference type="RefSeq" id="WP_090475135.1">
    <property type="nucleotide sequence ID" value="NZ_LT629710.1"/>
</dbReference>
<dbReference type="PANTHER" id="PTHR21716:SF53">
    <property type="entry name" value="PERMEASE PERM-RELATED"/>
    <property type="match status" value="1"/>
</dbReference>
<feature type="compositionally biased region" description="Basic and acidic residues" evidence="8">
    <location>
        <begin position="1"/>
        <end position="11"/>
    </location>
</feature>
<dbReference type="EMBL" id="LT629710">
    <property type="protein sequence ID" value="SDO53221.1"/>
    <property type="molecule type" value="Genomic_DNA"/>
</dbReference>
<keyword evidence="7 9" id="KW-0472">Membrane</keyword>
<evidence type="ECO:0000256" key="6">
    <source>
        <dbReference type="ARBA" id="ARBA00022989"/>
    </source>
</evidence>
<dbReference type="InterPro" id="IPR002549">
    <property type="entry name" value="AI-2E-like"/>
</dbReference>
<dbReference type="STRING" id="1090615.SAMN04515671_1242"/>
<evidence type="ECO:0000313" key="11">
    <source>
        <dbReference type="Proteomes" id="UP000198741"/>
    </source>
</evidence>
<comment type="similarity">
    <text evidence="2">Belongs to the autoinducer-2 exporter (AI-2E) (TC 2.A.86) family.</text>
</comment>
<feature type="transmembrane region" description="Helical" evidence="9">
    <location>
        <begin position="197"/>
        <end position="219"/>
    </location>
</feature>
<comment type="subcellular location">
    <subcellularLocation>
        <location evidence="1">Cell membrane</location>
        <topology evidence="1">Multi-pass membrane protein</topology>
    </subcellularLocation>
</comment>
<evidence type="ECO:0000256" key="4">
    <source>
        <dbReference type="ARBA" id="ARBA00022475"/>
    </source>
</evidence>
<dbReference type="OrthoDB" id="4016357at2"/>
<evidence type="ECO:0000256" key="2">
    <source>
        <dbReference type="ARBA" id="ARBA00009773"/>
    </source>
</evidence>
<name>A0A1H0KBR6_9ACTN</name>
<evidence type="ECO:0000256" key="8">
    <source>
        <dbReference type="SAM" id="MobiDB-lite"/>
    </source>
</evidence>
<feature type="transmembrane region" description="Helical" evidence="9">
    <location>
        <begin position="392"/>
        <end position="414"/>
    </location>
</feature>
<dbReference type="Proteomes" id="UP000198741">
    <property type="component" value="Chromosome I"/>
</dbReference>
<reference evidence="10 11" key="1">
    <citation type="submission" date="2016-10" db="EMBL/GenBank/DDBJ databases">
        <authorList>
            <person name="de Groot N.N."/>
        </authorList>
    </citation>
    <scope>NUCLEOTIDE SEQUENCE [LARGE SCALE GENOMIC DNA]</scope>
    <source>
        <strain evidence="11">P4-7,KCTC 19426,CECT 7604</strain>
    </source>
</reference>
<evidence type="ECO:0000256" key="7">
    <source>
        <dbReference type="ARBA" id="ARBA00023136"/>
    </source>
</evidence>
<feature type="transmembrane region" description="Helical" evidence="9">
    <location>
        <begin position="276"/>
        <end position="304"/>
    </location>
</feature>
<protein>
    <submittedName>
        <fullName evidence="10">Predicted PurR-regulated permease PerM</fullName>
    </submittedName>
</protein>
<dbReference type="Pfam" id="PF01594">
    <property type="entry name" value="AI-2E_transport"/>
    <property type="match status" value="1"/>
</dbReference>
<evidence type="ECO:0000256" key="9">
    <source>
        <dbReference type="SAM" id="Phobius"/>
    </source>
</evidence>
<evidence type="ECO:0000313" key="10">
    <source>
        <dbReference type="EMBL" id="SDO53221.1"/>
    </source>
</evidence>
<keyword evidence="4" id="KW-1003">Cell membrane</keyword>
<feature type="region of interest" description="Disordered" evidence="8">
    <location>
        <begin position="1"/>
        <end position="25"/>
    </location>
</feature>
<keyword evidence="6 9" id="KW-1133">Transmembrane helix</keyword>
<keyword evidence="11" id="KW-1185">Reference proteome</keyword>
<dbReference type="GO" id="GO:0055085">
    <property type="term" value="P:transmembrane transport"/>
    <property type="evidence" value="ECO:0007669"/>
    <property type="project" value="TreeGrafter"/>
</dbReference>
<evidence type="ECO:0000256" key="5">
    <source>
        <dbReference type="ARBA" id="ARBA00022692"/>
    </source>
</evidence>